<accession>A0A516PY55</accession>
<name>A0A516PY55_9ACTN</name>
<protein>
    <submittedName>
        <fullName evidence="1">Uncharacterized protein</fullName>
    </submittedName>
</protein>
<sequence>MFVDDYLTFRTDAELNLHNLLYSDAWRQEAAESGTRPKAQTIDDELALRDGAGYPAAVRFYRQQLIDRDLLFDASMRDLSSRLVGRDGTTPAGWREIFDPLVEDYLATDWDRHRDRNETWTREVADGLNQLLPEVIARLQDVFGQVLPEPPVLVSTVLVGRTGPAYTADDPAHIICSTTHRKAQGLAAVEIVLHEACHLLADPLYRSLDARLDTAAVHRPELWHVVQFYLVGEVVAAAWRRRGVDYEPYLSATGLFDRAWPQLRDCVPRAWSGYLDGSWGWDSACDRLVAAVAGDVARE</sequence>
<dbReference type="Proteomes" id="UP000319263">
    <property type="component" value="Chromosome"/>
</dbReference>
<keyword evidence="2" id="KW-1185">Reference proteome</keyword>
<dbReference type="RefSeq" id="WP_143986063.1">
    <property type="nucleotide sequence ID" value="NZ_CP041692.1"/>
</dbReference>
<dbReference type="OrthoDB" id="361945at2"/>
<dbReference type="AlphaFoldDB" id="A0A516PY55"/>
<evidence type="ECO:0000313" key="2">
    <source>
        <dbReference type="Proteomes" id="UP000319263"/>
    </source>
</evidence>
<proteinExistence type="predicted"/>
<dbReference type="KEGG" id="mik:FOE78_09470"/>
<dbReference type="EMBL" id="CP041692">
    <property type="protein sequence ID" value="QDP96097.1"/>
    <property type="molecule type" value="Genomic_DNA"/>
</dbReference>
<gene>
    <name evidence="1" type="ORF">FOE78_09470</name>
</gene>
<reference evidence="1 2" key="1">
    <citation type="submission" date="2019-07" db="EMBL/GenBank/DDBJ databases">
        <title>Microlunatus dokdonensis sp. nov. isolated from the rhizospheric soil of the wild plant Elymus tsukushiensis.</title>
        <authorList>
            <person name="Ghim S.-Y."/>
            <person name="Hwang Y.-J."/>
            <person name="Son J.-S."/>
            <person name="Shin J.-H."/>
        </authorList>
    </citation>
    <scope>NUCLEOTIDE SEQUENCE [LARGE SCALE GENOMIC DNA]</scope>
    <source>
        <strain evidence="1 2">KUDC0627</strain>
    </source>
</reference>
<evidence type="ECO:0000313" key="1">
    <source>
        <dbReference type="EMBL" id="QDP96097.1"/>
    </source>
</evidence>
<organism evidence="1 2">
    <name type="scientific">Microlunatus elymi</name>
    <dbReference type="NCBI Taxonomy" id="2596828"/>
    <lineage>
        <taxon>Bacteria</taxon>
        <taxon>Bacillati</taxon>
        <taxon>Actinomycetota</taxon>
        <taxon>Actinomycetes</taxon>
        <taxon>Propionibacteriales</taxon>
        <taxon>Propionibacteriaceae</taxon>
        <taxon>Microlunatus</taxon>
    </lineage>
</organism>